<reference evidence="3" key="1">
    <citation type="submission" date="2016-04" db="EMBL/GenBank/DDBJ databases">
        <authorList>
            <person name="Zhang B."/>
        </authorList>
    </citation>
    <scope>NUCLEOTIDE SEQUENCE [LARGE SCALE GENOMIC DNA]</scope>
    <source>
        <strain evidence="3">S10</strain>
    </source>
</reference>
<organism evidence="2 3">
    <name type="scientific">Streptomyces qaidamensis</name>
    <dbReference type="NCBI Taxonomy" id="1783515"/>
    <lineage>
        <taxon>Bacteria</taxon>
        <taxon>Bacillati</taxon>
        <taxon>Actinomycetota</taxon>
        <taxon>Actinomycetes</taxon>
        <taxon>Kitasatosporales</taxon>
        <taxon>Streptomycetaceae</taxon>
        <taxon>Streptomyces</taxon>
        <taxon>Streptomyces aurantiacus group</taxon>
    </lineage>
</organism>
<protein>
    <submittedName>
        <fullName evidence="2">Uncharacterized protein</fullName>
    </submittedName>
</protein>
<dbReference type="KEGG" id="stsi:A4E84_35275"/>
<feature type="region of interest" description="Disordered" evidence="1">
    <location>
        <begin position="51"/>
        <end position="83"/>
    </location>
</feature>
<dbReference type="EMBL" id="CP015098">
    <property type="protein sequence ID" value="AMW14295.1"/>
    <property type="molecule type" value="Genomic_DNA"/>
</dbReference>
<feature type="compositionally biased region" description="Low complexity" evidence="1">
    <location>
        <begin position="73"/>
        <end position="83"/>
    </location>
</feature>
<proteinExistence type="predicted"/>
<accession>A0A143CBG9</accession>
<dbReference type="RefSeq" id="WP_062930438.1">
    <property type="nucleotide sequence ID" value="NZ_CP015098.1"/>
</dbReference>
<keyword evidence="3" id="KW-1185">Reference proteome</keyword>
<dbReference type="AlphaFoldDB" id="A0A143CBG9"/>
<gene>
    <name evidence="2" type="ORF">A4E84_35275</name>
</gene>
<name>A0A143CBG9_9ACTN</name>
<evidence type="ECO:0000313" key="2">
    <source>
        <dbReference type="EMBL" id="AMW14295.1"/>
    </source>
</evidence>
<sequence>MADVVTLQRRRQARMSDQDEESFFADALTGYEGVIAGVIGRLSAGISKPMRRKLHEMPRLVTDPQSPRRRRPSPTGTTPSGSPCVWARFITNVLSL</sequence>
<evidence type="ECO:0000313" key="3">
    <source>
        <dbReference type="Proteomes" id="UP000076096"/>
    </source>
</evidence>
<dbReference type="Proteomes" id="UP000076096">
    <property type="component" value="Chromosome"/>
</dbReference>
<evidence type="ECO:0000256" key="1">
    <source>
        <dbReference type="SAM" id="MobiDB-lite"/>
    </source>
</evidence>
<dbReference type="STRING" id="1783515.A4E84_35275"/>